<dbReference type="PROSITE" id="PS51195">
    <property type="entry name" value="Q_MOTIF"/>
    <property type="match status" value="1"/>
</dbReference>
<keyword evidence="9 13" id="KW-0067">ATP-binding</keyword>
<evidence type="ECO:0000256" key="6">
    <source>
        <dbReference type="ARBA" id="ARBA00022741"/>
    </source>
</evidence>
<evidence type="ECO:0000259" key="17">
    <source>
        <dbReference type="PROSITE" id="PS51195"/>
    </source>
</evidence>
<evidence type="ECO:0000256" key="9">
    <source>
        <dbReference type="ARBA" id="ARBA00022840"/>
    </source>
</evidence>
<evidence type="ECO:0000313" key="18">
    <source>
        <dbReference type="Proteomes" id="UP000515163"/>
    </source>
</evidence>
<dbReference type="PANTHER" id="PTHR47958">
    <property type="entry name" value="ATP-DEPENDENT RNA HELICASE DBP3"/>
    <property type="match status" value="1"/>
</dbReference>
<evidence type="ECO:0000256" key="1">
    <source>
        <dbReference type="ARBA" id="ARBA00004604"/>
    </source>
</evidence>
<comment type="similarity">
    <text evidence="2">Belongs to the DEAD box helicase family. DDX5/DBP2 subfamily.</text>
</comment>
<dbReference type="OrthoDB" id="196131at2759"/>
<dbReference type="GeneID" id="116297547"/>
<dbReference type="AlphaFoldDB" id="A0A6P8HZ42"/>
<dbReference type="InterPro" id="IPR044742">
    <property type="entry name" value="DEAD/DEAH_RhlB"/>
</dbReference>
<feature type="region of interest" description="Disordered" evidence="14">
    <location>
        <begin position="1"/>
        <end position="22"/>
    </location>
</feature>
<dbReference type="PROSITE" id="PS51192">
    <property type="entry name" value="HELICASE_ATP_BIND_1"/>
    <property type="match status" value="1"/>
</dbReference>
<evidence type="ECO:0000256" key="5">
    <source>
        <dbReference type="ARBA" id="ARBA00022552"/>
    </source>
</evidence>
<gene>
    <name evidence="19" type="primary">LOC116297547</name>
</gene>
<dbReference type="InterPro" id="IPR027417">
    <property type="entry name" value="P-loop_NTPase"/>
</dbReference>
<keyword evidence="5" id="KW-0698">rRNA processing</keyword>
<keyword evidence="8 13" id="KW-0347">Helicase</keyword>
<dbReference type="InterPro" id="IPR000629">
    <property type="entry name" value="RNA-helicase_DEAD-box_CS"/>
</dbReference>
<feature type="short sequence motif" description="Q motif" evidence="12">
    <location>
        <begin position="72"/>
        <end position="100"/>
    </location>
</feature>
<dbReference type="SUPFAM" id="SSF52540">
    <property type="entry name" value="P-loop containing nucleoside triphosphate hydrolases"/>
    <property type="match status" value="2"/>
</dbReference>
<name>A0A6P8HZ42_ACTTE</name>
<dbReference type="SMART" id="SM00490">
    <property type="entry name" value="HELICc"/>
    <property type="match status" value="1"/>
</dbReference>
<dbReference type="CDD" id="cd00268">
    <property type="entry name" value="DEADc"/>
    <property type="match status" value="1"/>
</dbReference>
<evidence type="ECO:0000256" key="8">
    <source>
        <dbReference type="ARBA" id="ARBA00022806"/>
    </source>
</evidence>
<dbReference type="SMART" id="SM00487">
    <property type="entry name" value="DEXDc"/>
    <property type="match status" value="1"/>
</dbReference>
<evidence type="ECO:0000256" key="11">
    <source>
        <dbReference type="ARBA" id="ARBA00037449"/>
    </source>
</evidence>
<dbReference type="Gene3D" id="3.40.50.300">
    <property type="entry name" value="P-loop containing nucleotide triphosphate hydrolases"/>
    <property type="match status" value="2"/>
</dbReference>
<evidence type="ECO:0000256" key="7">
    <source>
        <dbReference type="ARBA" id="ARBA00022801"/>
    </source>
</evidence>
<dbReference type="InterPro" id="IPR011545">
    <property type="entry name" value="DEAD/DEAH_box_helicase_dom"/>
</dbReference>
<evidence type="ECO:0000256" key="14">
    <source>
        <dbReference type="SAM" id="MobiDB-lite"/>
    </source>
</evidence>
<evidence type="ECO:0000313" key="19">
    <source>
        <dbReference type="RefSeq" id="XP_031561654.1"/>
    </source>
</evidence>
<proteinExistence type="inferred from homology"/>
<dbReference type="Pfam" id="PF00270">
    <property type="entry name" value="DEAD"/>
    <property type="match status" value="2"/>
</dbReference>
<dbReference type="KEGG" id="aten:116297547"/>
<dbReference type="GO" id="GO:0016787">
    <property type="term" value="F:hydrolase activity"/>
    <property type="evidence" value="ECO:0007669"/>
    <property type="project" value="UniProtKB-KW"/>
</dbReference>
<evidence type="ECO:0000259" key="16">
    <source>
        <dbReference type="PROSITE" id="PS51194"/>
    </source>
</evidence>
<dbReference type="RefSeq" id="XP_031561654.1">
    <property type="nucleotide sequence ID" value="XM_031705794.1"/>
</dbReference>
<organism evidence="18 19">
    <name type="scientific">Actinia tenebrosa</name>
    <name type="common">Australian red waratah sea anemone</name>
    <dbReference type="NCBI Taxonomy" id="6105"/>
    <lineage>
        <taxon>Eukaryota</taxon>
        <taxon>Metazoa</taxon>
        <taxon>Cnidaria</taxon>
        <taxon>Anthozoa</taxon>
        <taxon>Hexacorallia</taxon>
        <taxon>Actiniaria</taxon>
        <taxon>Actiniidae</taxon>
        <taxon>Actinia</taxon>
    </lineage>
</organism>
<evidence type="ECO:0000256" key="4">
    <source>
        <dbReference type="ARBA" id="ARBA00022517"/>
    </source>
</evidence>
<dbReference type="InterPro" id="IPR014001">
    <property type="entry name" value="Helicase_ATP-bd"/>
</dbReference>
<dbReference type="InterPro" id="IPR014014">
    <property type="entry name" value="RNA_helicase_DEAD_Q_motif"/>
</dbReference>
<evidence type="ECO:0000256" key="10">
    <source>
        <dbReference type="ARBA" id="ARBA00023242"/>
    </source>
</evidence>
<protein>
    <recommendedName>
        <fullName evidence="3">RNA helicase</fullName>
        <ecNumber evidence="3">3.6.4.13</ecNumber>
    </recommendedName>
</protein>
<dbReference type="GO" id="GO:0005524">
    <property type="term" value="F:ATP binding"/>
    <property type="evidence" value="ECO:0007669"/>
    <property type="project" value="UniProtKB-KW"/>
</dbReference>
<feature type="domain" description="Helicase C-terminal" evidence="16">
    <location>
        <begin position="382"/>
        <end position="534"/>
    </location>
</feature>
<dbReference type="PROSITE" id="PS51194">
    <property type="entry name" value="HELICASE_CTER"/>
    <property type="match status" value="1"/>
</dbReference>
<dbReference type="EC" id="3.6.4.13" evidence="3"/>
<dbReference type="GO" id="GO:0003676">
    <property type="term" value="F:nucleic acid binding"/>
    <property type="evidence" value="ECO:0007669"/>
    <property type="project" value="InterPro"/>
</dbReference>
<sequence length="546" mass="61160">MSTNRDDNDAEKGFVPLRKSLKRKSTGKEDNLMWSYYTEHQNVQVLTEEDVDQLRWRNEIRVEGENCPRPITTFGDLKLPKELQEYLNSKNFHMPTPIQMQGLSCAMSGRDVIGLAETGSGKTLAYTLPMCMLLKSKQPCKAGESPVVLMLAPTRELMQQIFMEVSELLQYLTCTASNVQAISQNMYTPMQLPGQSSSSVNYFPPQYQQQYNYPVGNQMFVGGSNYLQNECHNQGYLQGSMINSVPCSTAYKAVAVCGGVPIANQVQSIRQGVDIIVATPGRLLDLCERGALSLDKITYLVMDEADRMLGMGMEEQLRKIVGLATGTVRARQTLLWSATMPESLERLARSAVLNPVIIHVGPGGLIAPGIQQNVSFLHHYQKPQRLLETLRTTPYPPVIVFASSIENVDFVTGLLKKEQFHASGIHSEKTQDYRFKLAKAFRNGKVDVLVATDLASRGLDFPEVTHVINYDLPDTIEDYVHRCGRTGRMGRPGIATSFLTLDCKIAEPLKEMLQIMDQRIPKELELPKQFGKKIIRTEFGDRPVDI</sequence>
<evidence type="ECO:0000256" key="3">
    <source>
        <dbReference type="ARBA" id="ARBA00012552"/>
    </source>
</evidence>
<dbReference type="Pfam" id="PF00271">
    <property type="entry name" value="Helicase_C"/>
    <property type="match status" value="1"/>
</dbReference>
<keyword evidence="7 13" id="KW-0378">Hydrolase</keyword>
<dbReference type="Proteomes" id="UP000515163">
    <property type="component" value="Unplaced"/>
</dbReference>
<comment type="function">
    <text evidence="11">ATP-dependent RNA helicase required for 60S ribosomal subunit synthesis. Involved in efficient pre-rRNA processing, predominantly at site A3, which is necessary for the normal formation of 25S and 5.8S rRNAs.</text>
</comment>
<evidence type="ECO:0000256" key="13">
    <source>
        <dbReference type="RuleBase" id="RU000492"/>
    </source>
</evidence>
<evidence type="ECO:0000256" key="12">
    <source>
        <dbReference type="PROSITE-ProRule" id="PRU00552"/>
    </source>
</evidence>
<dbReference type="GO" id="GO:0003724">
    <property type="term" value="F:RNA helicase activity"/>
    <property type="evidence" value="ECO:0007669"/>
    <property type="project" value="UniProtKB-EC"/>
</dbReference>
<dbReference type="CDD" id="cd18787">
    <property type="entry name" value="SF2_C_DEAD"/>
    <property type="match status" value="1"/>
</dbReference>
<feature type="compositionally biased region" description="Basic and acidic residues" evidence="14">
    <location>
        <begin position="1"/>
        <end position="12"/>
    </location>
</feature>
<keyword evidence="18" id="KW-1185">Reference proteome</keyword>
<dbReference type="PROSITE" id="PS00039">
    <property type="entry name" value="DEAD_ATP_HELICASE"/>
    <property type="match status" value="1"/>
</dbReference>
<keyword evidence="6 13" id="KW-0547">Nucleotide-binding</keyword>
<reference evidence="19" key="1">
    <citation type="submission" date="2025-08" db="UniProtKB">
        <authorList>
            <consortium name="RefSeq"/>
        </authorList>
    </citation>
    <scope>IDENTIFICATION</scope>
    <source>
        <tissue evidence="19">Tentacle</tissue>
    </source>
</reference>
<evidence type="ECO:0000256" key="2">
    <source>
        <dbReference type="ARBA" id="ARBA00009334"/>
    </source>
</evidence>
<dbReference type="InParanoid" id="A0A6P8HZ42"/>
<keyword evidence="4" id="KW-0690">Ribosome biogenesis</keyword>
<dbReference type="InterPro" id="IPR001650">
    <property type="entry name" value="Helicase_C-like"/>
</dbReference>
<feature type="domain" description="Helicase ATP-binding" evidence="15">
    <location>
        <begin position="103"/>
        <end position="358"/>
    </location>
</feature>
<feature type="domain" description="DEAD-box RNA helicase Q" evidence="17">
    <location>
        <begin position="72"/>
        <end position="100"/>
    </location>
</feature>
<evidence type="ECO:0000259" key="15">
    <source>
        <dbReference type="PROSITE" id="PS51192"/>
    </source>
</evidence>
<accession>A0A6P8HZ42</accession>
<comment type="subcellular location">
    <subcellularLocation>
        <location evidence="1">Nucleus</location>
        <location evidence="1">Nucleolus</location>
    </subcellularLocation>
</comment>
<keyword evidence="10" id="KW-0539">Nucleus</keyword>